<accession>A0ABD5YJQ6</accession>
<evidence type="ECO:0000259" key="5">
    <source>
        <dbReference type="PROSITE" id="PS51078"/>
    </source>
</evidence>
<evidence type="ECO:0000256" key="1">
    <source>
        <dbReference type="ARBA" id="ARBA00023015"/>
    </source>
</evidence>
<dbReference type="SUPFAM" id="SSF55781">
    <property type="entry name" value="GAF domain-like"/>
    <property type="match status" value="1"/>
</dbReference>
<dbReference type="Pfam" id="PF09339">
    <property type="entry name" value="HTH_IclR"/>
    <property type="match status" value="1"/>
</dbReference>
<proteinExistence type="predicted"/>
<dbReference type="PROSITE" id="PS51078">
    <property type="entry name" value="ICLR_ED"/>
    <property type="match status" value="1"/>
</dbReference>
<comment type="caution">
    <text evidence="6">The sequence shown here is derived from an EMBL/GenBank/DDBJ whole genome shotgun (WGS) entry which is preliminary data.</text>
</comment>
<keyword evidence="3" id="KW-0804">Transcription</keyword>
<name>A0ABD5YJQ6_9EURY</name>
<sequence>MKQAKNPIGAVETTIQLIEALEHLDGATVTELSEHLGVTKGTVHNHLATLREHQYVVNQDGTYTLSLKFLVIGEYLRNNSVLYTNAKAEVEQLAKETGEYAHLSTEQNGLSQKLHKVQGENAIGKEYQRAKLQNPDCLHYTATGKAILGSLPRKRVETIIDHYGLPERTKHTITDRGELFETIETIRDRGYALNDEEEVERMRAVGAPICDKDGTVLGAVSVSGPISRMKNEQFREVLPEKVMNTATVIEMNVSMSERSGNLPRYE</sequence>
<dbReference type="EMBL" id="JBHTAX010000001">
    <property type="protein sequence ID" value="MFC7189549.1"/>
    <property type="molecule type" value="Genomic_DNA"/>
</dbReference>
<keyword evidence="7" id="KW-1185">Reference proteome</keyword>
<dbReference type="SMART" id="SM00346">
    <property type="entry name" value="HTH_ICLR"/>
    <property type="match status" value="1"/>
</dbReference>
<evidence type="ECO:0000313" key="7">
    <source>
        <dbReference type="Proteomes" id="UP001596417"/>
    </source>
</evidence>
<dbReference type="GO" id="GO:0006355">
    <property type="term" value="P:regulation of DNA-templated transcription"/>
    <property type="evidence" value="ECO:0007669"/>
    <property type="project" value="UniProtKB-ARBA"/>
</dbReference>
<dbReference type="Gene3D" id="3.30.450.40">
    <property type="match status" value="1"/>
</dbReference>
<protein>
    <submittedName>
        <fullName evidence="6">IclR family transcriptional regulator</fullName>
    </submittedName>
</protein>
<organism evidence="6 7">
    <name type="scientific">Halocatena marina</name>
    <dbReference type="NCBI Taxonomy" id="2934937"/>
    <lineage>
        <taxon>Archaea</taxon>
        <taxon>Methanobacteriati</taxon>
        <taxon>Methanobacteriota</taxon>
        <taxon>Stenosarchaea group</taxon>
        <taxon>Halobacteria</taxon>
        <taxon>Halobacteriales</taxon>
        <taxon>Natronomonadaceae</taxon>
        <taxon>Halocatena</taxon>
    </lineage>
</organism>
<feature type="domain" description="IclR-ED" evidence="5">
    <location>
        <begin position="68"/>
        <end position="255"/>
    </location>
</feature>
<gene>
    <name evidence="6" type="ORF">ACFQL7_06580</name>
</gene>
<dbReference type="Gene3D" id="1.10.10.10">
    <property type="entry name" value="Winged helix-like DNA-binding domain superfamily/Winged helix DNA-binding domain"/>
    <property type="match status" value="1"/>
</dbReference>
<reference evidence="6 7" key="1">
    <citation type="journal article" date="2019" name="Int. J. Syst. Evol. Microbiol.">
        <title>The Global Catalogue of Microorganisms (GCM) 10K type strain sequencing project: providing services to taxonomists for standard genome sequencing and annotation.</title>
        <authorList>
            <consortium name="The Broad Institute Genomics Platform"/>
            <consortium name="The Broad Institute Genome Sequencing Center for Infectious Disease"/>
            <person name="Wu L."/>
            <person name="Ma J."/>
        </authorList>
    </citation>
    <scope>NUCLEOTIDE SEQUENCE [LARGE SCALE GENOMIC DNA]</scope>
    <source>
        <strain evidence="6 7">RDMS1</strain>
    </source>
</reference>
<dbReference type="Proteomes" id="UP001596417">
    <property type="component" value="Unassembled WGS sequence"/>
</dbReference>
<dbReference type="PANTHER" id="PTHR30136:SF35">
    <property type="entry name" value="HTH-TYPE TRANSCRIPTIONAL REGULATOR RV1719"/>
    <property type="match status" value="1"/>
</dbReference>
<dbReference type="SUPFAM" id="SSF46785">
    <property type="entry name" value="Winged helix' DNA-binding domain"/>
    <property type="match status" value="1"/>
</dbReference>
<dbReference type="RefSeq" id="WP_248905639.1">
    <property type="nucleotide sequence ID" value="NZ_CP109979.1"/>
</dbReference>
<dbReference type="Pfam" id="PF01614">
    <property type="entry name" value="IclR_C"/>
    <property type="match status" value="1"/>
</dbReference>
<dbReference type="PROSITE" id="PS51077">
    <property type="entry name" value="HTH_ICLR"/>
    <property type="match status" value="1"/>
</dbReference>
<dbReference type="InterPro" id="IPR014757">
    <property type="entry name" value="Tscrpt_reg_IclR_C"/>
</dbReference>
<dbReference type="CDD" id="cd00090">
    <property type="entry name" value="HTH_ARSR"/>
    <property type="match status" value="1"/>
</dbReference>
<dbReference type="PANTHER" id="PTHR30136">
    <property type="entry name" value="HELIX-TURN-HELIX TRANSCRIPTIONAL REGULATOR, ICLR FAMILY"/>
    <property type="match status" value="1"/>
</dbReference>
<keyword evidence="1" id="KW-0805">Transcription regulation</keyword>
<dbReference type="InterPro" id="IPR050707">
    <property type="entry name" value="HTH_MetabolicPath_Reg"/>
</dbReference>
<evidence type="ECO:0000256" key="3">
    <source>
        <dbReference type="ARBA" id="ARBA00023163"/>
    </source>
</evidence>
<dbReference type="InterPro" id="IPR011991">
    <property type="entry name" value="ArsR-like_HTH"/>
</dbReference>
<dbReference type="AlphaFoldDB" id="A0ABD5YJQ6"/>
<evidence type="ECO:0000256" key="2">
    <source>
        <dbReference type="ARBA" id="ARBA00023125"/>
    </source>
</evidence>
<feature type="domain" description="HTH iclR-type" evidence="4">
    <location>
        <begin position="8"/>
        <end position="67"/>
    </location>
</feature>
<dbReference type="InterPro" id="IPR005471">
    <property type="entry name" value="Tscrpt_reg_IclR_N"/>
</dbReference>
<evidence type="ECO:0000259" key="4">
    <source>
        <dbReference type="PROSITE" id="PS51077"/>
    </source>
</evidence>
<evidence type="ECO:0000313" key="6">
    <source>
        <dbReference type="EMBL" id="MFC7189549.1"/>
    </source>
</evidence>
<dbReference type="GO" id="GO:0003677">
    <property type="term" value="F:DNA binding"/>
    <property type="evidence" value="ECO:0007669"/>
    <property type="project" value="UniProtKB-KW"/>
</dbReference>
<dbReference type="InterPro" id="IPR029016">
    <property type="entry name" value="GAF-like_dom_sf"/>
</dbReference>
<keyword evidence="2" id="KW-0238">DNA-binding</keyword>
<dbReference type="GeneID" id="76199112"/>
<dbReference type="InterPro" id="IPR036388">
    <property type="entry name" value="WH-like_DNA-bd_sf"/>
</dbReference>
<dbReference type="InterPro" id="IPR036390">
    <property type="entry name" value="WH_DNA-bd_sf"/>
</dbReference>